<gene>
    <name evidence="6" type="ORF">QLQ16_10720</name>
</gene>
<dbReference type="SUPFAM" id="SSF54001">
    <property type="entry name" value="Cysteine proteinases"/>
    <property type="match status" value="1"/>
</dbReference>
<evidence type="ECO:0000256" key="3">
    <source>
        <dbReference type="ARBA" id="ARBA00022801"/>
    </source>
</evidence>
<dbReference type="InterPro" id="IPR038765">
    <property type="entry name" value="Papain-like_cys_pep_sf"/>
</dbReference>
<keyword evidence="7" id="KW-1185">Reference proteome</keyword>
<dbReference type="Gene3D" id="3.90.1720.10">
    <property type="entry name" value="endopeptidase domain like (from Nostoc punctiforme)"/>
    <property type="match status" value="1"/>
</dbReference>
<keyword evidence="2" id="KW-0645">Protease</keyword>
<dbReference type="EMBL" id="JASGBH010000007">
    <property type="protein sequence ID" value="MDI9234309.1"/>
    <property type="molecule type" value="Genomic_DNA"/>
</dbReference>
<proteinExistence type="inferred from homology"/>
<comment type="similarity">
    <text evidence="1">Belongs to the peptidase C40 family.</text>
</comment>
<dbReference type="Proteomes" id="UP001431902">
    <property type="component" value="Unassembled WGS sequence"/>
</dbReference>
<keyword evidence="3" id="KW-0378">Hydrolase</keyword>
<name>A0ABT6X848_9BURK</name>
<feature type="domain" description="NlpC/P60" evidence="5">
    <location>
        <begin position="26"/>
        <end position="128"/>
    </location>
</feature>
<sequence>MTNKPTIATDLQRQVVAEACTWLRTPWHHEGSIKGAGVDCAMLLVCVFGSVGLIPHIDPRPYPIDHMLHHDQERFLGWLQQYATDVTEGDPQPGDVIVYRVGRCFSHGAIVTEWPFIIHAFRDQRAVVITRFDVGRLASKPYKVMRIGAAPLQPIAPTGDTP</sequence>
<accession>A0ABT6X848</accession>
<dbReference type="InterPro" id="IPR000064">
    <property type="entry name" value="NLP_P60_dom"/>
</dbReference>
<organism evidence="6 7">
    <name type="scientific">Limnohabitans lacus</name>
    <dbReference type="NCBI Taxonomy" id="3045173"/>
    <lineage>
        <taxon>Bacteria</taxon>
        <taxon>Pseudomonadati</taxon>
        <taxon>Pseudomonadota</taxon>
        <taxon>Betaproteobacteria</taxon>
        <taxon>Burkholderiales</taxon>
        <taxon>Comamonadaceae</taxon>
        <taxon>Limnohabitans</taxon>
    </lineage>
</organism>
<reference evidence="6" key="1">
    <citation type="submission" date="2023-05" db="EMBL/GenBank/DDBJ databases">
        <title>Limnohabitans sp. strain HM2-2 Genome sequencing and assembly.</title>
        <authorList>
            <person name="Jung Y."/>
        </authorList>
    </citation>
    <scope>NUCLEOTIDE SEQUENCE</scope>
    <source>
        <strain evidence="6">HM2-2</strain>
    </source>
</reference>
<evidence type="ECO:0000256" key="1">
    <source>
        <dbReference type="ARBA" id="ARBA00007074"/>
    </source>
</evidence>
<protein>
    <submittedName>
        <fullName evidence="6">NlpC/P60 family protein</fullName>
    </submittedName>
</protein>
<comment type="caution">
    <text evidence="6">The sequence shown here is derived from an EMBL/GenBank/DDBJ whole genome shotgun (WGS) entry which is preliminary data.</text>
</comment>
<evidence type="ECO:0000259" key="5">
    <source>
        <dbReference type="Pfam" id="PF00877"/>
    </source>
</evidence>
<evidence type="ECO:0000256" key="2">
    <source>
        <dbReference type="ARBA" id="ARBA00022670"/>
    </source>
</evidence>
<keyword evidence="4" id="KW-0788">Thiol protease</keyword>
<evidence type="ECO:0000313" key="7">
    <source>
        <dbReference type="Proteomes" id="UP001431902"/>
    </source>
</evidence>
<evidence type="ECO:0000256" key="4">
    <source>
        <dbReference type="ARBA" id="ARBA00022807"/>
    </source>
</evidence>
<dbReference type="RefSeq" id="WP_283224683.1">
    <property type="nucleotide sequence ID" value="NZ_JASGBH010000007.1"/>
</dbReference>
<dbReference type="Pfam" id="PF00877">
    <property type="entry name" value="NLPC_P60"/>
    <property type="match status" value="1"/>
</dbReference>
<evidence type="ECO:0000313" key="6">
    <source>
        <dbReference type="EMBL" id="MDI9234309.1"/>
    </source>
</evidence>